<dbReference type="Proteomes" id="UP000254209">
    <property type="component" value="Unassembled WGS sequence"/>
</dbReference>
<comment type="similarity">
    <text evidence="1">Belongs to the LysR transcriptional regulatory family.</text>
</comment>
<gene>
    <name evidence="3" type="ORF">NCTC10283_01170</name>
</gene>
<dbReference type="STRING" id="1120980.GCA_000745955_01926"/>
<dbReference type="SUPFAM" id="SSF53850">
    <property type="entry name" value="Periplasmic binding protein-like II"/>
    <property type="match status" value="1"/>
</dbReference>
<dbReference type="Pfam" id="PF03466">
    <property type="entry name" value="LysR_substrate"/>
    <property type="match status" value="1"/>
</dbReference>
<sequence length="128" mass="14677">MASPAYFAKHGTPQTPPELSVHDCVRFRLPTYGGLLNWQFLSPQTGEVLTQAVTGKWIFNDIQLLILSALDSVGLVWIERALVREFLENGRLISVLDDFAMRYPPDYLYYPNRQIPPILRALVEFLRV</sequence>
<keyword evidence="4" id="KW-1185">Reference proteome</keyword>
<evidence type="ECO:0000313" key="3">
    <source>
        <dbReference type="EMBL" id="SSY71039.1"/>
    </source>
</evidence>
<accession>A0A376BMT6</accession>
<dbReference type="PANTHER" id="PTHR30537">
    <property type="entry name" value="HTH-TYPE TRANSCRIPTIONAL REGULATOR"/>
    <property type="match status" value="1"/>
</dbReference>
<dbReference type="GO" id="GO:0043565">
    <property type="term" value="F:sequence-specific DNA binding"/>
    <property type="evidence" value="ECO:0007669"/>
    <property type="project" value="TreeGrafter"/>
</dbReference>
<dbReference type="AlphaFoldDB" id="A0A376BMT6"/>
<name>A0A376BMT6_9NEIS</name>
<evidence type="ECO:0000313" key="4">
    <source>
        <dbReference type="Proteomes" id="UP000254209"/>
    </source>
</evidence>
<dbReference type="PANTHER" id="PTHR30537:SF1">
    <property type="entry name" value="HTH-TYPE TRANSCRIPTIONAL REGULATOR PGRR"/>
    <property type="match status" value="1"/>
</dbReference>
<dbReference type="Gene3D" id="3.40.190.290">
    <property type="match status" value="1"/>
</dbReference>
<reference evidence="3 4" key="1">
    <citation type="submission" date="2018-06" db="EMBL/GenBank/DDBJ databases">
        <authorList>
            <consortium name="Pathogen Informatics"/>
            <person name="Doyle S."/>
        </authorList>
    </citation>
    <scope>NUCLEOTIDE SEQUENCE [LARGE SCALE GENOMIC DNA]</scope>
    <source>
        <strain evidence="3 4">NCTC10283</strain>
    </source>
</reference>
<dbReference type="RefSeq" id="WP_218567494.1">
    <property type="nucleotide sequence ID" value="NZ_UFSO01000002.1"/>
</dbReference>
<evidence type="ECO:0000259" key="2">
    <source>
        <dbReference type="Pfam" id="PF03466"/>
    </source>
</evidence>
<organism evidence="3 4">
    <name type="scientific">Alysiella crassa</name>
    <dbReference type="NCBI Taxonomy" id="153491"/>
    <lineage>
        <taxon>Bacteria</taxon>
        <taxon>Pseudomonadati</taxon>
        <taxon>Pseudomonadota</taxon>
        <taxon>Betaproteobacteria</taxon>
        <taxon>Neisseriales</taxon>
        <taxon>Neisseriaceae</taxon>
        <taxon>Alysiella</taxon>
    </lineage>
</organism>
<protein>
    <submittedName>
        <fullName evidence="3">LysR family transcriptional regulator</fullName>
    </submittedName>
</protein>
<evidence type="ECO:0000256" key="1">
    <source>
        <dbReference type="ARBA" id="ARBA00009437"/>
    </source>
</evidence>
<dbReference type="InterPro" id="IPR005119">
    <property type="entry name" value="LysR_subst-bd"/>
</dbReference>
<feature type="domain" description="LysR substrate-binding" evidence="2">
    <location>
        <begin position="1"/>
        <end position="127"/>
    </location>
</feature>
<dbReference type="GO" id="GO:0006351">
    <property type="term" value="P:DNA-templated transcription"/>
    <property type="evidence" value="ECO:0007669"/>
    <property type="project" value="TreeGrafter"/>
</dbReference>
<dbReference type="GO" id="GO:0003700">
    <property type="term" value="F:DNA-binding transcription factor activity"/>
    <property type="evidence" value="ECO:0007669"/>
    <property type="project" value="TreeGrafter"/>
</dbReference>
<dbReference type="EMBL" id="UFSO01000002">
    <property type="protein sequence ID" value="SSY71039.1"/>
    <property type="molecule type" value="Genomic_DNA"/>
</dbReference>
<proteinExistence type="inferred from homology"/>
<dbReference type="InterPro" id="IPR058163">
    <property type="entry name" value="LysR-type_TF_proteobact-type"/>
</dbReference>